<keyword evidence="3" id="KW-1185">Reference proteome</keyword>
<feature type="transmembrane region" description="Helical" evidence="1">
    <location>
        <begin position="81"/>
        <end position="105"/>
    </location>
</feature>
<accession>A0AAV1F149</accession>
<dbReference type="EMBL" id="OY660867">
    <property type="protein sequence ID" value="CAJ1054584.1"/>
    <property type="molecule type" value="Genomic_DNA"/>
</dbReference>
<proteinExistence type="predicted"/>
<dbReference type="AlphaFoldDB" id="A0AAV1F149"/>
<dbReference type="Proteomes" id="UP001178508">
    <property type="component" value="Chromosome 4"/>
</dbReference>
<gene>
    <name evidence="2" type="ORF">XNOV1_A015617</name>
</gene>
<reference evidence="2" key="1">
    <citation type="submission" date="2023-08" db="EMBL/GenBank/DDBJ databases">
        <authorList>
            <person name="Alioto T."/>
            <person name="Alioto T."/>
            <person name="Gomez Garrido J."/>
        </authorList>
    </citation>
    <scope>NUCLEOTIDE SEQUENCE</scope>
</reference>
<keyword evidence="1" id="KW-0812">Transmembrane</keyword>
<keyword evidence="1" id="KW-0472">Membrane</keyword>
<organism evidence="2 3">
    <name type="scientific">Xyrichtys novacula</name>
    <name type="common">Pearly razorfish</name>
    <name type="synonym">Hemipteronotus novacula</name>
    <dbReference type="NCBI Taxonomy" id="13765"/>
    <lineage>
        <taxon>Eukaryota</taxon>
        <taxon>Metazoa</taxon>
        <taxon>Chordata</taxon>
        <taxon>Craniata</taxon>
        <taxon>Vertebrata</taxon>
        <taxon>Euteleostomi</taxon>
        <taxon>Actinopterygii</taxon>
        <taxon>Neopterygii</taxon>
        <taxon>Teleostei</taxon>
        <taxon>Neoteleostei</taxon>
        <taxon>Acanthomorphata</taxon>
        <taxon>Eupercaria</taxon>
        <taxon>Labriformes</taxon>
        <taxon>Labridae</taxon>
        <taxon>Xyrichtys</taxon>
    </lineage>
</organism>
<sequence>MSPAPSGSLFSRVPVVHSPVYTKPLMACLPERCGAELDGEPLLFMALPGSDTLYRPAKILLLKTHQPSLILPLPPPPQLHLLHWNGLLLPLLLLLLWCIFSAILFPPQAQGCTRGRCHQSPPKVRRTRNNNLCHLLGIIPA</sequence>
<evidence type="ECO:0000313" key="2">
    <source>
        <dbReference type="EMBL" id="CAJ1054584.1"/>
    </source>
</evidence>
<protein>
    <submittedName>
        <fullName evidence="2">Uncharacterized protein</fullName>
    </submittedName>
</protein>
<evidence type="ECO:0000313" key="3">
    <source>
        <dbReference type="Proteomes" id="UP001178508"/>
    </source>
</evidence>
<keyword evidence="1" id="KW-1133">Transmembrane helix</keyword>
<evidence type="ECO:0000256" key="1">
    <source>
        <dbReference type="SAM" id="Phobius"/>
    </source>
</evidence>
<name>A0AAV1F149_XYRNO</name>